<organism evidence="1 2">
    <name type="scientific">Peronosclerospora sorghi</name>
    <dbReference type="NCBI Taxonomy" id="230839"/>
    <lineage>
        <taxon>Eukaryota</taxon>
        <taxon>Sar</taxon>
        <taxon>Stramenopiles</taxon>
        <taxon>Oomycota</taxon>
        <taxon>Peronosporomycetes</taxon>
        <taxon>Peronosporales</taxon>
        <taxon>Peronosporaceae</taxon>
        <taxon>Peronosclerospora</taxon>
    </lineage>
</organism>
<comment type="caution">
    <text evidence="1">The sequence shown here is derived from an EMBL/GenBank/DDBJ whole genome shotgun (WGS) entry which is preliminary data.</text>
</comment>
<name>A0ACC0WCP4_9STRA</name>
<sequence>MDKRSASSASYFAVPAPSCRLLLRVYAARGLRNVTSHGTYCKLYVTSAEMVHGSGSRSFSRRPPKLTSSSSARGFGRESDMNDKMRVLKTQVQKGKRHNPVWNENFDIPVLDLNEEVLSIRVKSATLMSPAIGACSISLRHLTGLSTGTIDRWVDLKRGKRDAGRIRLQLKLVDASTSTLEETDPTTRDDKSDSFLSLPEKETMDEIVARMKKTSRRGHKYHRLARHFDGRPVTNSVLGSSSGSNRSASDKDEAGQRTLRKSHDYCASATSNESIDDSECASEVSISPVGSPRSDEASSRDSFASSALDRLTATDRSSSHPVKAAAVGLDASAARVGAKRKSELEKSRRSRLTNASSHQSGREEDFDIDAYLDEYDHSIVRKTSNRSKFSDISSIEDSRASSRMDFDDDYDDWESRPTGKKSQLNTSASIVRSSAESSMLELRESTQFSFNDVSDSDSEDDEAKSDKAREQQRQQWQTQQRKMQLARIKETSHFLSDDELNDDFESENEDSVPAVLGTDTSKSRLTLTLATLLNRESMNVLMDEEDDDEGAGTYKMSMDFIPILEASSPASVDLVDCALRRSSLG</sequence>
<dbReference type="EMBL" id="CM047581">
    <property type="protein sequence ID" value="KAI9916410.1"/>
    <property type="molecule type" value="Genomic_DNA"/>
</dbReference>
<accession>A0ACC0WCP4</accession>
<protein>
    <submittedName>
        <fullName evidence="1">Uncharacterized protein</fullName>
    </submittedName>
</protein>
<proteinExistence type="predicted"/>
<evidence type="ECO:0000313" key="2">
    <source>
        <dbReference type="Proteomes" id="UP001163321"/>
    </source>
</evidence>
<reference evidence="1 2" key="1">
    <citation type="journal article" date="2022" name="bioRxiv">
        <title>The genome of the oomycete Peronosclerospora sorghi, a cosmopolitan pathogen of maize and sorghum, is inflated with dispersed pseudogenes.</title>
        <authorList>
            <person name="Fletcher K."/>
            <person name="Martin F."/>
            <person name="Isakeit T."/>
            <person name="Cavanaugh K."/>
            <person name="Magill C."/>
            <person name="Michelmore R."/>
        </authorList>
    </citation>
    <scope>NUCLEOTIDE SEQUENCE [LARGE SCALE GENOMIC DNA]</scope>
    <source>
        <strain evidence="1">P6</strain>
    </source>
</reference>
<keyword evidence="2" id="KW-1185">Reference proteome</keyword>
<dbReference type="Proteomes" id="UP001163321">
    <property type="component" value="Chromosome 2"/>
</dbReference>
<evidence type="ECO:0000313" key="1">
    <source>
        <dbReference type="EMBL" id="KAI9916410.1"/>
    </source>
</evidence>
<gene>
    <name evidence="1" type="ORF">PsorP6_017102</name>
</gene>